<feature type="chain" id="PRO_5012544824" description="VCBS repeat-containing protein" evidence="1">
    <location>
        <begin position="29"/>
        <end position="207"/>
    </location>
</feature>
<evidence type="ECO:0008006" key="4">
    <source>
        <dbReference type="Google" id="ProtNLM"/>
    </source>
</evidence>
<evidence type="ECO:0000313" key="3">
    <source>
        <dbReference type="Proteomes" id="UP000184287"/>
    </source>
</evidence>
<dbReference type="PROSITE" id="PS51257">
    <property type="entry name" value="PROKAR_LIPOPROTEIN"/>
    <property type="match status" value="1"/>
</dbReference>
<dbReference type="EMBL" id="FQUQ01000004">
    <property type="protein sequence ID" value="SHF98825.1"/>
    <property type="molecule type" value="Genomic_DNA"/>
</dbReference>
<sequence>MMNLGKYFMKLPLLFAGLLLLASCGDNAAEKMAAGKSAQPETKKPAGQFPFYKDIAIRPGINFEVVSWGKGVDSVGGYLILLSDTLRNNYKSFSNERKGIITDAWNMDLDNDGNPELYIELLSKKNVLDLNVYEYAGGEFRKISFPPLSSTMKKAYQGGDKFIIKNGDLFRSFPAVNPKDTTIKAGAVKMLQYRLNGNSFSTNEIKE</sequence>
<gene>
    <name evidence="2" type="ORF">SAMN04488522_10461</name>
</gene>
<dbReference type="STRING" id="288992.SAMN04488522_10461"/>
<dbReference type="Proteomes" id="UP000184287">
    <property type="component" value="Unassembled WGS sequence"/>
</dbReference>
<accession>A0A1M5G4Y7</accession>
<name>A0A1M5G4Y7_9SPHI</name>
<proteinExistence type="predicted"/>
<feature type="signal peptide" evidence="1">
    <location>
        <begin position="1"/>
        <end position="28"/>
    </location>
</feature>
<keyword evidence="1" id="KW-0732">Signal</keyword>
<evidence type="ECO:0000256" key="1">
    <source>
        <dbReference type="SAM" id="SignalP"/>
    </source>
</evidence>
<dbReference type="RefSeq" id="WP_234994561.1">
    <property type="nucleotide sequence ID" value="NZ_FQUQ01000004.1"/>
</dbReference>
<evidence type="ECO:0000313" key="2">
    <source>
        <dbReference type="EMBL" id="SHF98825.1"/>
    </source>
</evidence>
<protein>
    <recommendedName>
        <fullName evidence="4">VCBS repeat-containing protein</fullName>
    </recommendedName>
</protein>
<reference evidence="3" key="1">
    <citation type="submission" date="2016-11" db="EMBL/GenBank/DDBJ databases">
        <authorList>
            <person name="Varghese N."/>
            <person name="Submissions S."/>
        </authorList>
    </citation>
    <scope>NUCLEOTIDE SEQUENCE [LARGE SCALE GENOMIC DNA]</scope>
    <source>
        <strain evidence="3">DSM 16990</strain>
    </source>
</reference>
<keyword evidence="3" id="KW-1185">Reference proteome</keyword>
<dbReference type="AlphaFoldDB" id="A0A1M5G4Y7"/>
<organism evidence="2 3">
    <name type="scientific">Pedobacter caeni</name>
    <dbReference type="NCBI Taxonomy" id="288992"/>
    <lineage>
        <taxon>Bacteria</taxon>
        <taxon>Pseudomonadati</taxon>
        <taxon>Bacteroidota</taxon>
        <taxon>Sphingobacteriia</taxon>
        <taxon>Sphingobacteriales</taxon>
        <taxon>Sphingobacteriaceae</taxon>
        <taxon>Pedobacter</taxon>
    </lineage>
</organism>